<evidence type="ECO:0000313" key="4">
    <source>
        <dbReference type="Proteomes" id="UP000799429"/>
    </source>
</evidence>
<dbReference type="Pfam" id="PF09347">
    <property type="entry name" value="DUF1989"/>
    <property type="match status" value="1"/>
</dbReference>
<keyword evidence="4" id="KW-1185">Reference proteome</keyword>
<organism evidence="3 4">
    <name type="scientific">Patellaria atrata CBS 101060</name>
    <dbReference type="NCBI Taxonomy" id="1346257"/>
    <lineage>
        <taxon>Eukaryota</taxon>
        <taxon>Fungi</taxon>
        <taxon>Dikarya</taxon>
        <taxon>Ascomycota</taxon>
        <taxon>Pezizomycotina</taxon>
        <taxon>Dothideomycetes</taxon>
        <taxon>Dothideomycetes incertae sedis</taxon>
        <taxon>Patellariales</taxon>
        <taxon>Patellariaceae</taxon>
        <taxon>Patellaria</taxon>
    </lineage>
</organism>
<evidence type="ECO:0000313" key="3">
    <source>
        <dbReference type="EMBL" id="KAF2843514.1"/>
    </source>
</evidence>
<protein>
    <recommendedName>
        <fullName evidence="2">DUF1989 domain-containing protein</fullName>
    </recommendedName>
</protein>
<comment type="caution">
    <text evidence="3">The sequence shown here is derived from an EMBL/GenBank/DDBJ whole genome shotgun (WGS) entry which is preliminary data.</text>
</comment>
<evidence type="ECO:0000259" key="2">
    <source>
        <dbReference type="Pfam" id="PF09347"/>
    </source>
</evidence>
<evidence type="ECO:0000256" key="1">
    <source>
        <dbReference type="SAM" id="MobiDB-lite"/>
    </source>
</evidence>
<accession>A0A9P4SJP2</accession>
<feature type="domain" description="DUF1989" evidence="2">
    <location>
        <begin position="52"/>
        <end position="241"/>
    </location>
</feature>
<dbReference type="PANTHER" id="PTHR31527">
    <property type="entry name" value="RE64534P"/>
    <property type="match status" value="1"/>
</dbReference>
<reference evidence="3" key="1">
    <citation type="journal article" date="2020" name="Stud. Mycol.">
        <title>101 Dothideomycetes genomes: a test case for predicting lifestyles and emergence of pathogens.</title>
        <authorList>
            <person name="Haridas S."/>
            <person name="Albert R."/>
            <person name="Binder M."/>
            <person name="Bloem J."/>
            <person name="Labutti K."/>
            <person name="Salamov A."/>
            <person name="Andreopoulos B."/>
            <person name="Baker S."/>
            <person name="Barry K."/>
            <person name="Bills G."/>
            <person name="Bluhm B."/>
            <person name="Cannon C."/>
            <person name="Castanera R."/>
            <person name="Culley D."/>
            <person name="Daum C."/>
            <person name="Ezra D."/>
            <person name="Gonzalez J."/>
            <person name="Henrissat B."/>
            <person name="Kuo A."/>
            <person name="Liang C."/>
            <person name="Lipzen A."/>
            <person name="Lutzoni F."/>
            <person name="Magnuson J."/>
            <person name="Mondo S."/>
            <person name="Nolan M."/>
            <person name="Ohm R."/>
            <person name="Pangilinan J."/>
            <person name="Park H.-J."/>
            <person name="Ramirez L."/>
            <person name="Alfaro M."/>
            <person name="Sun H."/>
            <person name="Tritt A."/>
            <person name="Yoshinaga Y."/>
            <person name="Zwiers L.-H."/>
            <person name="Turgeon B."/>
            <person name="Goodwin S."/>
            <person name="Spatafora J."/>
            <person name="Crous P."/>
            <person name="Grigoriev I."/>
        </authorList>
    </citation>
    <scope>NUCLEOTIDE SEQUENCE</scope>
    <source>
        <strain evidence="3">CBS 101060</strain>
    </source>
</reference>
<gene>
    <name evidence="3" type="ORF">M501DRAFT_1012859</name>
</gene>
<dbReference type="OrthoDB" id="504708at2759"/>
<feature type="region of interest" description="Disordered" evidence="1">
    <location>
        <begin position="1"/>
        <end position="27"/>
    </location>
</feature>
<sequence length="305" mass="33678">MSAVSQSAFPLPRTRDPPVPAYIENEGSPLRSSPEIYTAIGSAPRKLVHAYTIPPRSSHAWQVSKTQILRLSTPEGPQVGDLNLWNQHNPKERFWASRTRQLHGTHVSTGDRLWSCLPYMRAMVTIIGDSLASDEEGSWGVRGTDGKRRTKWGGGCHDLLGTRCDPYVNKLLTGDTYNFHCHSNLFRAISVAPYNLSESDIHDVINVFQVTGLDAHGKYFMEPSPAVPGSYIEFFAEQDLLCALSTCPGGDLSAWGWAEGTGGRMGDTCRPIKLEVFEIEAENKDSILQGWIGMDPSDYTGNHGQ</sequence>
<dbReference type="PANTHER" id="PTHR31527:SF0">
    <property type="entry name" value="RE64534P"/>
    <property type="match status" value="1"/>
</dbReference>
<dbReference type="Proteomes" id="UP000799429">
    <property type="component" value="Unassembled WGS sequence"/>
</dbReference>
<proteinExistence type="predicted"/>
<dbReference type="EMBL" id="MU006089">
    <property type="protein sequence ID" value="KAF2843514.1"/>
    <property type="molecule type" value="Genomic_DNA"/>
</dbReference>
<dbReference type="AlphaFoldDB" id="A0A9P4SJP2"/>
<name>A0A9P4SJP2_9PEZI</name>
<dbReference type="InterPro" id="IPR018959">
    <property type="entry name" value="DUF1989"/>
</dbReference>